<name>A0ABW7SJF9_9ACTN</name>
<organism evidence="2 3">
    <name type="scientific">Micromonospora rubida</name>
    <dbReference type="NCBI Taxonomy" id="2697657"/>
    <lineage>
        <taxon>Bacteria</taxon>
        <taxon>Bacillati</taxon>
        <taxon>Actinomycetota</taxon>
        <taxon>Actinomycetes</taxon>
        <taxon>Micromonosporales</taxon>
        <taxon>Micromonosporaceae</taxon>
        <taxon>Micromonospora</taxon>
    </lineage>
</organism>
<protein>
    <submittedName>
        <fullName evidence="2">Polysaccharide deacetylase family protein</fullName>
    </submittedName>
</protein>
<evidence type="ECO:0000313" key="3">
    <source>
        <dbReference type="Proteomes" id="UP001611075"/>
    </source>
</evidence>
<accession>A0ABW7SJF9</accession>
<dbReference type="PANTHER" id="PTHR43123">
    <property type="entry name" value="POLYSACCHARIDE DEACETYLASE-RELATED"/>
    <property type="match status" value="1"/>
</dbReference>
<evidence type="ECO:0000259" key="1">
    <source>
        <dbReference type="Pfam" id="PF01522"/>
    </source>
</evidence>
<comment type="caution">
    <text evidence="2">The sequence shown here is derived from an EMBL/GenBank/DDBJ whole genome shotgun (WGS) entry which is preliminary data.</text>
</comment>
<gene>
    <name evidence="2" type="ORF">ACH4OY_14225</name>
</gene>
<dbReference type="Pfam" id="PF01522">
    <property type="entry name" value="Polysacc_deac_1"/>
    <property type="match status" value="1"/>
</dbReference>
<dbReference type="Gene3D" id="3.20.20.370">
    <property type="entry name" value="Glycoside hydrolase/deacetylase"/>
    <property type="match status" value="1"/>
</dbReference>
<dbReference type="Proteomes" id="UP001611075">
    <property type="component" value="Unassembled WGS sequence"/>
</dbReference>
<keyword evidence="3" id="KW-1185">Reference proteome</keyword>
<dbReference type="InterPro" id="IPR002509">
    <property type="entry name" value="NODB_dom"/>
</dbReference>
<sequence>MTHTTPRIAYSYGESGAGLEPPAPGKGLIVHVVLNVEHWPLDAPMPRKLLGSPHGADHIPDVPNYSWAEYGMRRGLPRVVSALTDRALPASVSFNAAVIDAYPEAAGRLRDTGWEFIAHGLHQQALPSAPDESVVIDECLRKIEEFTGRRPRGWLGPGLQETFMTPDLLAAAGVDYTCDWVVDDVPVWLAAQPRPMVALPYSLELNDSIIYATEKHSSDEMYRRFTETVEVLAAEAALEPRVLTLPIHPHMVGVPHRIRYFDRILDELSNRGDTIFLTGSEICDWFTAQRPATGH</sequence>
<evidence type="ECO:0000313" key="2">
    <source>
        <dbReference type="EMBL" id="MFI0793830.1"/>
    </source>
</evidence>
<feature type="domain" description="NodB homology" evidence="1">
    <location>
        <begin position="71"/>
        <end position="175"/>
    </location>
</feature>
<dbReference type="EMBL" id="JBIRPU010000008">
    <property type="protein sequence ID" value="MFI0793830.1"/>
    <property type="molecule type" value="Genomic_DNA"/>
</dbReference>
<dbReference type="RefSeq" id="WP_396679608.1">
    <property type="nucleotide sequence ID" value="NZ_JBIRPU010000008.1"/>
</dbReference>
<dbReference type="SUPFAM" id="SSF88713">
    <property type="entry name" value="Glycoside hydrolase/deacetylase"/>
    <property type="match status" value="1"/>
</dbReference>
<dbReference type="PANTHER" id="PTHR43123:SF4">
    <property type="entry name" value="POLYSACCHARIDE DEACETYLASE"/>
    <property type="match status" value="1"/>
</dbReference>
<reference evidence="2 3" key="1">
    <citation type="submission" date="2024-10" db="EMBL/GenBank/DDBJ databases">
        <title>The Natural Products Discovery Center: Release of the First 8490 Sequenced Strains for Exploring Actinobacteria Biosynthetic Diversity.</title>
        <authorList>
            <person name="Kalkreuter E."/>
            <person name="Kautsar S.A."/>
            <person name="Yang D."/>
            <person name="Bader C.D."/>
            <person name="Teijaro C.N."/>
            <person name="Fluegel L."/>
            <person name="Davis C.M."/>
            <person name="Simpson J.R."/>
            <person name="Lauterbach L."/>
            <person name="Steele A.D."/>
            <person name="Gui C."/>
            <person name="Meng S."/>
            <person name="Li G."/>
            <person name="Viehrig K."/>
            <person name="Ye F."/>
            <person name="Su P."/>
            <person name="Kiefer A.F."/>
            <person name="Nichols A."/>
            <person name="Cepeda A.J."/>
            <person name="Yan W."/>
            <person name="Fan B."/>
            <person name="Jiang Y."/>
            <person name="Adhikari A."/>
            <person name="Zheng C.-J."/>
            <person name="Schuster L."/>
            <person name="Cowan T.M."/>
            <person name="Smanski M.J."/>
            <person name="Chevrette M.G."/>
            <person name="De Carvalho L.P.S."/>
            <person name="Shen B."/>
        </authorList>
    </citation>
    <scope>NUCLEOTIDE SEQUENCE [LARGE SCALE GENOMIC DNA]</scope>
    <source>
        <strain evidence="2 3">NPDC021253</strain>
    </source>
</reference>
<dbReference type="InterPro" id="IPR011330">
    <property type="entry name" value="Glyco_hydro/deAcase_b/a-brl"/>
</dbReference>
<proteinExistence type="predicted"/>